<dbReference type="PROSITE" id="PS51059">
    <property type="entry name" value="PARP_CATALYTIC"/>
    <property type="match status" value="1"/>
</dbReference>
<dbReference type="InterPro" id="IPR012317">
    <property type="entry name" value="Poly(ADP-ribose)pol_cat_dom"/>
</dbReference>
<evidence type="ECO:0000259" key="2">
    <source>
        <dbReference type="PROSITE" id="PS51059"/>
    </source>
</evidence>
<dbReference type="EC" id="2.4.2.-" evidence="1"/>
<protein>
    <recommendedName>
        <fullName evidence="1">Poly [ADP-ribose] polymerase</fullName>
        <shortName evidence="1">PARP</shortName>
        <ecNumber evidence="1">2.4.2.-</ecNumber>
    </recommendedName>
</protein>
<reference evidence="3" key="1">
    <citation type="submission" date="2022-11" db="EMBL/GenBank/DDBJ databases">
        <title>Centuries of genome instability and evolution in soft-shell clam transmissible cancer (bioRxiv).</title>
        <authorList>
            <person name="Hart S.F.M."/>
            <person name="Yonemitsu M.A."/>
            <person name="Giersch R.M."/>
            <person name="Beal B.F."/>
            <person name="Arriagada G."/>
            <person name="Davis B.W."/>
            <person name="Ostrander E.A."/>
            <person name="Goff S.P."/>
            <person name="Metzger M.J."/>
        </authorList>
    </citation>
    <scope>NUCLEOTIDE SEQUENCE</scope>
    <source>
        <strain evidence="3">MELC-2E11</strain>
        <tissue evidence="3">Siphon/mantle</tissue>
    </source>
</reference>
<dbReference type="Gene3D" id="3.90.228.10">
    <property type="match status" value="1"/>
</dbReference>
<name>A0ABY7FYP3_MYAAR</name>
<dbReference type="SUPFAM" id="SSF56399">
    <property type="entry name" value="ADP-ribosylation"/>
    <property type="match status" value="1"/>
</dbReference>
<dbReference type="PANTHER" id="PTHR45740:SF2">
    <property type="entry name" value="POLY [ADP-RIBOSE] POLYMERASE"/>
    <property type="match status" value="1"/>
</dbReference>
<organism evidence="3 4">
    <name type="scientific">Mya arenaria</name>
    <name type="common">Soft-shell clam</name>
    <dbReference type="NCBI Taxonomy" id="6604"/>
    <lineage>
        <taxon>Eukaryota</taxon>
        <taxon>Metazoa</taxon>
        <taxon>Spiralia</taxon>
        <taxon>Lophotrochozoa</taxon>
        <taxon>Mollusca</taxon>
        <taxon>Bivalvia</taxon>
        <taxon>Autobranchia</taxon>
        <taxon>Heteroconchia</taxon>
        <taxon>Euheterodonta</taxon>
        <taxon>Imparidentia</taxon>
        <taxon>Neoheterodontei</taxon>
        <taxon>Myida</taxon>
        <taxon>Myoidea</taxon>
        <taxon>Myidae</taxon>
        <taxon>Mya</taxon>
    </lineage>
</organism>
<accession>A0ABY7FYP3</accession>
<keyword evidence="1" id="KW-0520">NAD</keyword>
<keyword evidence="1" id="KW-0328">Glycosyltransferase</keyword>
<evidence type="ECO:0000313" key="4">
    <source>
        <dbReference type="Proteomes" id="UP001164746"/>
    </source>
</evidence>
<dbReference type="PANTHER" id="PTHR45740">
    <property type="entry name" value="POLY [ADP-RIBOSE] POLYMERASE"/>
    <property type="match status" value="1"/>
</dbReference>
<feature type="domain" description="PARP catalytic" evidence="2">
    <location>
        <begin position="1"/>
        <end position="128"/>
    </location>
</feature>
<dbReference type="InterPro" id="IPR051712">
    <property type="entry name" value="ARTD-AVP"/>
</dbReference>
<keyword evidence="1" id="KW-0808">Transferase</keyword>
<dbReference type="EMBL" id="CP111025">
    <property type="protein sequence ID" value="WAR26289.1"/>
    <property type="molecule type" value="Genomic_DNA"/>
</dbReference>
<keyword evidence="4" id="KW-1185">Reference proteome</keyword>
<evidence type="ECO:0000256" key="1">
    <source>
        <dbReference type="RuleBase" id="RU362114"/>
    </source>
</evidence>
<evidence type="ECO:0000313" key="3">
    <source>
        <dbReference type="EMBL" id="WAR26289.1"/>
    </source>
</evidence>
<dbReference type="Proteomes" id="UP001164746">
    <property type="component" value="Chromosome 14"/>
</dbReference>
<gene>
    <name evidence="3" type="ORF">MAR_011993</name>
</gene>
<dbReference type="Pfam" id="PF00644">
    <property type="entry name" value="PARP"/>
    <property type="match status" value="1"/>
</dbReference>
<sequence>MKVTEVVCIKLDLNDTMQRLEYQEVDKHFHKSMPNATIASVHRVQNAQLWELFNLKKREMERKYGQGGANELHLYHGTRPDIVENIVHDNFDFRIAGSRVGALYGDGSYFATTAKYSDLYISRLGHWV</sequence>
<proteinExistence type="predicted"/>